<dbReference type="OrthoDB" id="169052at2157"/>
<evidence type="ECO:0008006" key="4">
    <source>
        <dbReference type="Google" id="ProtNLM"/>
    </source>
</evidence>
<dbReference type="Proteomes" id="UP000054387">
    <property type="component" value="Unassembled WGS sequence"/>
</dbReference>
<evidence type="ECO:0000256" key="1">
    <source>
        <dbReference type="ARBA" id="ARBA00045876"/>
    </source>
</evidence>
<dbReference type="SUPFAM" id="SSF48371">
    <property type="entry name" value="ARM repeat"/>
    <property type="match status" value="1"/>
</dbReference>
<evidence type="ECO:0000313" key="3">
    <source>
        <dbReference type="Proteomes" id="UP000054387"/>
    </source>
</evidence>
<comment type="caution">
    <text evidence="2">The sequence shown here is derived from an EMBL/GenBank/DDBJ whole genome shotgun (WGS) entry which is preliminary data.</text>
</comment>
<dbReference type="PROSITE" id="PS50077">
    <property type="entry name" value="HEAT_REPEAT"/>
    <property type="match status" value="1"/>
</dbReference>
<dbReference type="AlphaFoldDB" id="A0A0W1RBV4"/>
<dbReference type="EMBL" id="LOPU01000016">
    <property type="protein sequence ID" value="KTG10881.1"/>
    <property type="molecule type" value="Genomic_DNA"/>
</dbReference>
<reference evidence="2 3" key="1">
    <citation type="submission" date="2015-12" db="EMBL/GenBank/DDBJ databases">
        <title>Haloprofundus marisrubri gen. nov., sp. nov., an extremely halophilic archaeon isolated from the Discovery deep brine-seawater interface in the Red Sea.</title>
        <authorList>
            <person name="Zhang G."/>
            <person name="Stingl U."/>
            <person name="Rashid M."/>
        </authorList>
    </citation>
    <scope>NUCLEOTIDE SEQUENCE [LARGE SCALE GENOMIC DNA]</scope>
    <source>
        <strain evidence="2 3">SB9</strain>
    </source>
</reference>
<dbReference type="Gene3D" id="1.25.10.10">
    <property type="entry name" value="Leucine-rich Repeat Variant"/>
    <property type="match status" value="2"/>
</dbReference>
<proteinExistence type="predicted"/>
<accession>A0A0W1RBV4</accession>
<evidence type="ECO:0000313" key="2">
    <source>
        <dbReference type="EMBL" id="KTG10881.1"/>
    </source>
</evidence>
<dbReference type="InterPro" id="IPR011989">
    <property type="entry name" value="ARM-like"/>
</dbReference>
<organism evidence="2 3">
    <name type="scientific">Haloprofundus marisrubri</name>
    <dbReference type="NCBI Taxonomy" id="1514971"/>
    <lineage>
        <taxon>Archaea</taxon>
        <taxon>Methanobacteriati</taxon>
        <taxon>Methanobacteriota</taxon>
        <taxon>Stenosarchaea group</taxon>
        <taxon>Halobacteria</taxon>
        <taxon>Halobacteriales</taxon>
        <taxon>Haloferacaceae</taxon>
        <taxon>Haloprofundus</taxon>
    </lineage>
</organism>
<gene>
    <name evidence="2" type="ORF">AUR64_06775</name>
</gene>
<comment type="function">
    <text evidence="1">Catalyzes the hydroxylation of the N(6)-(4-aminobutyl)-L-lysine intermediate produced by deoxyhypusine synthase/DHPS on a critical lysine of the eukaryotic translation initiation factor 5A/eIF-5A. This is the second step of the post-translational modification of that lysine into an unusual amino acid residue named hypusine. Hypusination is unique to mature eIF-5A factor and is essential for its function.</text>
</comment>
<dbReference type="GO" id="GO:0016491">
    <property type="term" value="F:oxidoreductase activity"/>
    <property type="evidence" value="ECO:0007669"/>
    <property type="project" value="TreeGrafter"/>
</dbReference>
<keyword evidence="3" id="KW-1185">Reference proteome</keyword>
<dbReference type="STRING" id="1514971.AUR64_06775"/>
<dbReference type="RefSeq" id="WP_058580679.1">
    <property type="nucleotide sequence ID" value="NZ_LOPU01000016.1"/>
</dbReference>
<dbReference type="PANTHER" id="PTHR12697">
    <property type="entry name" value="PBS LYASE HEAT-LIKE PROTEIN"/>
    <property type="match status" value="1"/>
</dbReference>
<dbReference type="InterPro" id="IPR021133">
    <property type="entry name" value="HEAT_type_2"/>
</dbReference>
<name>A0A0W1RBV4_9EURY</name>
<sequence>MDDSSAPPTDRVVTLLERTESAEAVACLERFRTASAETRKRVVNSVRQLTDESPASTEPILPVLASFLVDENRSVRLTTAKLFVAIAEAAPSLLVPNIPSLASRLADDDEFYYVRARAAEALGYIALEHPTAVASPETLADLRVGLSFDEPEVKEKLAKALELVALGNPKRLRHQVSNLASHLDDERVLVRYHLCTALVVVGCEYPAALADGKPELADRLSDENVYVRGRAAEALGVLSRGTSEATSLPEVALSALRDDDESFVADRARFALGTRDGETDSKASPDSIGTVEAVNGTTDEFVERIVSPGGDDECRNCGLSFSESRPPMCPRCGVPC</sequence>
<protein>
    <recommendedName>
        <fullName evidence="4">HEAT repeat domain-containing protein</fullName>
    </recommendedName>
</protein>
<dbReference type="InterPro" id="IPR016024">
    <property type="entry name" value="ARM-type_fold"/>
</dbReference>
<dbReference type="PANTHER" id="PTHR12697:SF39">
    <property type="entry name" value="SLR1687 PROTEIN"/>
    <property type="match status" value="1"/>
</dbReference>